<protein>
    <submittedName>
        <fullName evidence="1">Exo-alpha-sialidase</fullName>
    </submittedName>
</protein>
<dbReference type="EMBL" id="RSEB01000004">
    <property type="protein sequence ID" value="RRR98336.1"/>
    <property type="molecule type" value="Genomic_DNA"/>
</dbReference>
<dbReference type="SUPFAM" id="SSF110296">
    <property type="entry name" value="Oligoxyloglucan reducing end-specific cellobiohydrolase"/>
    <property type="match status" value="1"/>
</dbReference>
<dbReference type="GO" id="GO:0010411">
    <property type="term" value="P:xyloglucan metabolic process"/>
    <property type="evidence" value="ECO:0007669"/>
    <property type="project" value="TreeGrafter"/>
</dbReference>
<dbReference type="Gene3D" id="2.130.10.10">
    <property type="entry name" value="YVTN repeat-like/Quinoprotein amine dehydrogenase"/>
    <property type="match status" value="1"/>
</dbReference>
<reference evidence="1 2" key="1">
    <citation type="submission" date="2018-12" db="EMBL/GenBank/DDBJ databases">
        <title>Glycomyces sp. YIM 121974 draft genome.</title>
        <authorList>
            <person name="Li Q."/>
        </authorList>
    </citation>
    <scope>NUCLEOTIDE SEQUENCE [LARGE SCALE GENOMIC DNA]</scope>
    <source>
        <strain evidence="1 2">YIM 121974</strain>
    </source>
</reference>
<accession>A0A426UVF5</accession>
<dbReference type="InterPro" id="IPR015943">
    <property type="entry name" value="WD40/YVTN_repeat-like_dom_sf"/>
</dbReference>
<dbReference type="InterPro" id="IPR052025">
    <property type="entry name" value="Xyloglucanase_GH74"/>
</dbReference>
<evidence type="ECO:0000313" key="2">
    <source>
        <dbReference type="Proteomes" id="UP000277256"/>
    </source>
</evidence>
<organism evidence="1 2">
    <name type="scientific">Glycomyces terrestris</name>
    <dbReference type="NCBI Taxonomy" id="2493553"/>
    <lineage>
        <taxon>Bacteria</taxon>
        <taxon>Bacillati</taxon>
        <taxon>Actinomycetota</taxon>
        <taxon>Actinomycetes</taxon>
        <taxon>Glycomycetales</taxon>
        <taxon>Glycomycetaceae</taxon>
        <taxon>Glycomyces</taxon>
    </lineage>
</organism>
<dbReference type="RefSeq" id="WP_125248645.1">
    <property type="nucleotide sequence ID" value="NZ_RSEB01000004.1"/>
</dbReference>
<dbReference type="AlphaFoldDB" id="A0A426UVF5"/>
<comment type="caution">
    <text evidence="1">The sequence shown here is derived from an EMBL/GenBank/DDBJ whole genome shotgun (WGS) entry which is preliminary data.</text>
</comment>
<sequence>MAYLVLIGTRKGLFTATSDDRVHWTVDGPAKLDDDGFTAVAEIYAAACDPATGRILIGASTFFGPSIWRSDDHAQTWHEPENAPMSFPQDLPYRPLDFSDTAGLDQPDSPETNTVKRIWQLAFGPGQRVWAGVEPTSLWTSDDGGQTFTFNQALWDHPQHTTWASGAGGPAVHTIVTHPGEPEKLTVAISSGGIYQTDDDGRTWRGITKGITVDYAPDEAPESGQCIHKVTRDADGTLFVQSHGPAYRSNGPDGGWTNISATLPSNFGFAMVAHPTRAGTVTAWPVGESMDRTPPGARIAAWRTTDGGDTWHSWSHGLPDEDYYGTVMRDGACTDGDPDDPGWYFGTRCGDVWAAADDGHWHQVAAHLPDVLCVRAMTVPAKDTP</sequence>
<dbReference type="Proteomes" id="UP000277256">
    <property type="component" value="Unassembled WGS sequence"/>
</dbReference>
<evidence type="ECO:0000313" key="1">
    <source>
        <dbReference type="EMBL" id="RRR98336.1"/>
    </source>
</evidence>
<dbReference type="CDD" id="cd15482">
    <property type="entry name" value="Sialidase_non-viral"/>
    <property type="match status" value="1"/>
</dbReference>
<name>A0A426UVF5_9ACTN</name>
<gene>
    <name evidence="1" type="ORF">EIW28_15645</name>
</gene>
<keyword evidence="2" id="KW-1185">Reference proteome</keyword>
<dbReference type="PANTHER" id="PTHR43739:SF5">
    <property type="entry name" value="EXO-ALPHA-SIALIDASE"/>
    <property type="match status" value="1"/>
</dbReference>
<dbReference type="OrthoDB" id="9764804at2"/>
<proteinExistence type="predicted"/>
<dbReference type="PANTHER" id="PTHR43739">
    <property type="entry name" value="XYLOGLUCANASE (EUROFUNG)"/>
    <property type="match status" value="1"/>
</dbReference>